<reference evidence="6" key="2">
    <citation type="submission" date="2025-08" db="UniProtKB">
        <authorList>
            <consortium name="Ensembl"/>
        </authorList>
    </citation>
    <scope>IDENTIFICATION</scope>
</reference>
<feature type="transmembrane region" description="Helical" evidence="5">
    <location>
        <begin position="96"/>
        <end position="113"/>
    </location>
</feature>
<reference evidence="6 7" key="1">
    <citation type="submission" date="2019-04" db="EMBL/GenBank/DDBJ databases">
        <authorList>
            <consortium name="Wellcome Sanger Institute Data Sharing"/>
        </authorList>
    </citation>
    <scope>NUCLEOTIDE SEQUENCE [LARGE SCALE GENOMIC DNA]</scope>
</reference>
<feature type="transmembrane region" description="Helical" evidence="5">
    <location>
        <begin position="72"/>
        <end position="90"/>
    </location>
</feature>
<name>A0A8C9S3A3_SCLFO</name>
<comment type="subcellular location">
    <subcellularLocation>
        <location evidence="1">Membrane</location>
        <topology evidence="1">Multi-pass membrane protein</topology>
    </subcellularLocation>
</comment>
<feature type="transmembrane region" description="Helical" evidence="5">
    <location>
        <begin position="36"/>
        <end position="60"/>
    </location>
</feature>
<evidence type="ECO:0000256" key="2">
    <source>
        <dbReference type="ARBA" id="ARBA00022692"/>
    </source>
</evidence>
<keyword evidence="3 5" id="KW-1133">Transmembrane helix</keyword>
<dbReference type="SMART" id="SM01417">
    <property type="entry name" value="Solute_trans_a"/>
    <property type="match status" value="1"/>
</dbReference>
<feature type="transmembrane region" description="Helical" evidence="5">
    <location>
        <begin position="240"/>
        <end position="260"/>
    </location>
</feature>
<dbReference type="InterPro" id="IPR005178">
    <property type="entry name" value="Ostalpha/TMEM184C"/>
</dbReference>
<reference evidence="6" key="3">
    <citation type="submission" date="2025-09" db="UniProtKB">
        <authorList>
            <consortium name="Ensembl"/>
        </authorList>
    </citation>
    <scope>IDENTIFICATION</scope>
</reference>
<evidence type="ECO:0000313" key="7">
    <source>
        <dbReference type="Proteomes" id="UP000694397"/>
    </source>
</evidence>
<proteinExistence type="predicted"/>
<evidence type="ECO:0000256" key="1">
    <source>
        <dbReference type="ARBA" id="ARBA00004141"/>
    </source>
</evidence>
<dbReference type="AlphaFoldDB" id="A0A8C9S3A3"/>
<feature type="transmembrane region" description="Helical" evidence="5">
    <location>
        <begin position="280"/>
        <end position="300"/>
    </location>
</feature>
<accession>A0A8C9S3A3</accession>
<dbReference type="GeneTree" id="ENSGT00940000163831"/>
<keyword evidence="2 5" id="KW-0812">Transmembrane</keyword>
<dbReference type="GO" id="GO:0016020">
    <property type="term" value="C:membrane"/>
    <property type="evidence" value="ECO:0007669"/>
    <property type="project" value="UniProtKB-SubCell"/>
</dbReference>
<evidence type="ECO:0000313" key="6">
    <source>
        <dbReference type="Ensembl" id="ENSSFOP00015027638.1"/>
    </source>
</evidence>
<gene>
    <name evidence="6" type="primary">LOC108939726</name>
</gene>
<keyword evidence="7" id="KW-1185">Reference proteome</keyword>
<evidence type="ECO:0000256" key="4">
    <source>
        <dbReference type="ARBA" id="ARBA00023136"/>
    </source>
</evidence>
<dbReference type="Pfam" id="PF03619">
    <property type="entry name" value="Solute_trans_a"/>
    <property type="match status" value="1"/>
</dbReference>
<dbReference type="Ensembl" id="ENSSFOT00015027948.2">
    <property type="protein sequence ID" value="ENSSFOP00015027638.1"/>
    <property type="gene ID" value="ENSSFOG00015017741.2"/>
</dbReference>
<evidence type="ECO:0000256" key="3">
    <source>
        <dbReference type="ARBA" id="ARBA00022989"/>
    </source>
</evidence>
<evidence type="ECO:0000256" key="5">
    <source>
        <dbReference type="SAM" id="Phobius"/>
    </source>
</evidence>
<organism evidence="6 7">
    <name type="scientific">Scleropages formosus</name>
    <name type="common">Asian bonytongue</name>
    <name type="synonym">Osteoglossum formosum</name>
    <dbReference type="NCBI Taxonomy" id="113540"/>
    <lineage>
        <taxon>Eukaryota</taxon>
        <taxon>Metazoa</taxon>
        <taxon>Chordata</taxon>
        <taxon>Craniata</taxon>
        <taxon>Vertebrata</taxon>
        <taxon>Euteleostomi</taxon>
        <taxon>Actinopterygii</taxon>
        <taxon>Neopterygii</taxon>
        <taxon>Teleostei</taxon>
        <taxon>Osteoglossocephala</taxon>
        <taxon>Osteoglossomorpha</taxon>
        <taxon>Osteoglossiformes</taxon>
        <taxon>Osteoglossidae</taxon>
        <taxon>Scleropages</taxon>
    </lineage>
</organism>
<dbReference type="PANTHER" id="PTHR23423">
    <property type="entry name" value="ORGANIC SOLUTE TRANSPORTER-RELATED"/>
    <property type="match status" value="1"/>
</dbReference>
<sequence length="374" mass="42243">MDMDMDASNGTADPRCSPEPPLAADIIAQFDTLWTILYSGLTLMAFLSLLIYVEECVYFYWKVPHPKKTSYVWVNGAAPVIAVMSCLALWIPRATMFTDVISGSFFAIVVYHFQVMMIEECGGDDAFLRRFGKNRFRISTPPCCCCCLCLPNVGITRRTLVLLKLGSYQFALLKTVFSILSIVLWTNGIYDPEDVSVTGTVLWLGLFVGVLTIVALWPVSILFGYLKVTLKTKKLGVKYAMFQMVLILSQLQTAIIYTLAMRGVIACSPPFSSRARGFILSQQLLILEMFIITLVNRFLYRHGHQDIPVTEEHAGEQADELVKSKVFLQPESKVARESAFCWKAKQRKRHGTSRVAKSGAQNERFERCVHLTWR</sequence>
<feature type="transmembrane region" description="Helical" evidence="5">
    <location>
        <begin position="202"/>
        <end position="228"/>
    </location>
</feature>
<protein>
    <submittedName>
        <fullName evidence="6">Solute carrier family 51 member A</fullName>
    </submittedName>
</protein>
<keyword evidence="4 5" id="KW-0472">Membrane</keyword>
<dbReference type="Proteomes" id="UP000694397">
    <property type="component" value="Chromosome 24"/>
</dbReference>
<feature type="transmembrane region" description="Helical" evidence="5">
    <location>
        <begin position="171"/>
        <end position="190"/>
    </location>
</feature>
<dbReference type="OrthoDB" id="5832279at2759"/>